<dbReference type="PANTHER" id="PTHR32494">
    <property type="entry name" value="ALLANTOATE DEIMINASE-RELATED"/>
    <property type="match status" value="1"/>
</dbReference>
<comment type="similarity">
    <text evidence="2">Belongs to the peptidase M20 family.</text>
</comment>
<keyword evidence="5 10" id="KW-0378">Hydrolase</keyword>
<dbReference type="STRING" id="1703345.A3860_28945"/>
<feature type="binding site" evidence="8">
    <location>
        <position position="277"/>
    </location>
    <ligand>
        <name>allantoate</name>
        <dbReference type="ChEBI" id="CHEBI:17536"/>
    </ligand>
</feature>
<keyword evidence="4 7" id="KW-0479">Metal-binding</keyword>
<dbReference type="InterPro" id="IPR011650">
    <property type="entry name" value="Peptidase_M20_dimer"/>
</dbReference>
<reference evidence="10 11" key="1">
    <citation type="submission" date="2016-03" db="EMBL/GenBank/DDBJ databases">
        <title>Niastella vici sp. nov., isolated from farmland soil.</title>
        <authorList>
            <person name="Chen L."/>
            <person name="Wang D."/>
            <person name="Yang S."/>
            <person name="Wang G."/>
        </authorList>
    </citation>
    <scope>NUCLEOTIDE SEQUENCE [LARGE SCALE GENOMIC DNA]</scope>
    <source>
        <strain evidence="10 11">DJ57</strain>
    </source>
</reference>
<feature type="binding site" evidence="7">
    <location>
        <position position="128"/>
    </location>
    <ligand>
        <name>Zn(2+)</name>
        <dbReference type="ChEBI" id="CHEBI:29105"/>
        <label>2</label>
    </ligand>
</feature>
<dbReference type="GO" id="GO:0016813">
    <property type="term" value="F:hydrolase activity, acting on carbon-nitrogen (but not peptide) bonds, in linear amidines"/>
    <property type="evidence" value="ECO:0007669"/>
    <property type="project" value="InterPro"/>
</dbReference>
<organism evidence="10 11">
    <name type="scientific">Niastella vici</name>
    <dbReference type="NCBI Taxonomy" id="1703345"/>
    <lineage>
        <taxon>Bacteria</taxon>
        <taxon>Pseudomonadati</taxon>
        <taxon>Bacteroidota</taxon>
        <taxon>Chitinophagia</taxon>
        <taxon>Chitinophagales</taxon>
        <taxon>Chitinophagaceae</taxon>
        <taxon>Niastella</taxon>
    </lineage>
</organism>
<gene>
    <name evidence="10" type="ORF">A3860_28945</name>
</gene>
<comment type="cofactor">
    <cofactor evidence="1">
        <name>Mn(2+)</name>
        <dbReference type="ChEBI" id="CHEBI:29035"/>
    </cofactor>
</comment>
<evidence type="ECO:0000256" key="5">
    <source>
        <dbReference type="ARBA" id="ARBA00022801"/>
    </source>
</evidence>
<evidence type="ECO:0000256" key="4">
    <source>
        <dbReference type="ARBA" id="ARBA00022723"/>
    </source>
</evidence>
<evidence type="ECO:0000256" key="6">
    <source>
        <dbReference type="ARBA" id="ARBA00023211"/>
    </source>
</evidence>
<feature type="binding site" evidence="7">
    <location>
        <position position="384"/>
    </location>
    <ligand>
        <name>Zn(2+)</name>
        <dbReference type="ChEBI" id="CHEBI:29105"/>
        <label>2</label>
    </ligand>
</feature>
<feature type="binding site" evidence="7">
    <location>
        <position position="192"/>
    </location>
    <ligand>
        <name>Zn(2+)</name>
        <dbReference type="ChEBI" id="CHEBI:29105"/>
        <label>1</label>
    </ligand>
</feature>
<dbReference type="SUPFAM" id="SSF53187">
    <property type="entry name" value="Zn-dependent exopeptidases"/>
    <property type="match status" value="1"/>
</dbReference>
<dbReference type="Proteomes" id="UP000192796">
    <property type="component" value="Unassembled WGS sequence"/>
</dbReference>
<dbReference type="GO" id="GO:0046872">
    <property type="term" value="F:metal ion binding"/>
    <property type="evidence" value="ECO:0007669"/>
    <property type="project" value="UniProtKB-KW"/>
</dbReference>
<feature type="binding site" evidence="7">
    <location>
        <position position="93"/>
    </location>
    <ligand>
        <name>Zn(2+)</name>
        <dbReference type="ChEBI" id="CHEBI:29105"/>
        <label>2</label>
    </ligand>
</feature>
<feature type="domain" description="Peptidase M20 dimerisation" evidence="9">
    <location>
        <begin position="214"/>
        <end position="304"/>
    </location>
</feature>
<evidence type="ECO:0000256" key="8">
    <source>
        <dbReference type="PIRSR" id="PIRSR001235-2"/>
    </source>
</evidence>
<dbReference type="CDD" id="cd03884">
    <property type="entry name" value="M20_bAS"/>
    <property type="match status" value="1"/>
</dbReference>
<feature type="binding site" evidence="8">
    <location>
        <position position="290"/>
    </location>
    <ligand>
        <name>allantoate</name>
        <dbReference type="ChEBI" id="CHEBI:17536"/>
    </ligand>
</feature>
<dbReference type="PIRSF" id="PIRSF001235">
    <property type="entry name" value="Amidase_carbamoylase"/>
    <property type="match status" value="1"/>
</dbReference>
<dbReference type="InterPro" id="IPR036264">
    <property type="entry name" value="Bact_exopeptidase_dim_dom"/>
</dbReference>
<protein>
    <submittedName>
        <fullName evidence="10">Zn-dependent hydrolase</fullName>
    </submittedName>
</protein>
<evidence type="ECO:0000256" key="2">
    <source>
        <dbReference type="ARBA" id="ARBA00006153"/>
    </source>
</evidence>
<keyword evidence="6" id="KW-0464">Manganese</keyword>
<comment type="subunit">
    <text evidence="3">Homodimer.</text>
</comment>
<evidence type="ECO:0000259" key="9">
    <source>
        <dbReference type="Pfam" id="PF07687"/>
    </source>
</evidence>
<proteinExistence type="inferred from homology"/>
<dbReference type="PANTHER" id="PTHR32494:SF19">
    <property type="entry name" value="ALLANTOATE DEIMINASE-RELATED"/>
    <property type="match status" value="1"/>
</dbReference>
<evidence type="ECO:0000256" key="7">
    <source>
        <dbReference type="PIRSR" id="PIRSR001235-1"/>
    </source>
</evidence>
<keyword evidence="11" id="KW-1185">Reference proteome</keyword>
<dbReference type="NCBIfam" id="NF006775">
    <property type="entry name" value="PRK09290.2-5"/>
    <property type="match status" value="1"/>
</dbReference>
<dbReference type="SUPFAM" id="SSF55031">
    <property type="entry name" value="Bacterial exopeptidase dimerisation domain"/>
    <property type="match status" value="1"/>
</dbReference>
<evidence type="ECO:0000313" key="10">
    <source>
        <dbReference type="EMBL" id="OQP62442.1"/>
    </source>
</evidence>
<name>A0A1V9FVR8_9BACT</name>
<accession>A0A1V9FVR8</accession>
<comment type="caution">
    <text evidence="10">The sequence shown here is derived from an EMBL/GenBank/DDBJ whole genome shotgun (WGS) entry which is preliminary data.</text>
</comment>
<evidence type="ECO:0000256" key="3">
    <source>
        <dbReference type="ARBA" id="ARBA00011738"/>
    </source>
</evidence>
<dbReference type="InterPro" id="IPR002933">
    <property type="entry name" value="Peptidase_M20"/>
</dbReference>
<dbReference type="Gene3D" id="3.30.70.360">
    <property type="match status" value="1"/>
</dbReference>
<dbReference type="AlphaFoldDB" id="A0A1V9FVR8"/>
<keyword evidence="7" id="KW-0862">Zinc</keyword>
<feature type="binding site" evidence="7">
    <location>
        <position position="82"/>
    </location>
    <ligand>
        <name>Zn(2+)</name>
        <dbReference type="ChEBI" id="CHEBI:29105"/>
        <label>1</label>
    </ligand>
</feature>
<dbReference type="EMBL" id="LVYD01000051">
    <property type="protein sequence ID" value="OQP62442.1"/>
    <property type="molecule type" value="Genomic_DNA"/>
</dbReference>
<dbReference type="NCBIfam" id="TIGR01879">
    <property type="entry name" value="hydantase"/>
    <property type="match status" value="1"/>
</dbReference>
<dbReference type="OrthoDB" id="9769665at2"/>
<comment type="cofactor">
    <cofactor evidence="7">
        <name>Zn(2+)</name>
        <dbReference type="ChEBI" id="CHEBI:29105"/>
    </cofactor>
    <text evidence="7">Binds 2 Zn(2+) ions per subunit.</text>
</comment>
<feature type="binding site" evidence="7">
    <location>
        <position position="93"/>
    </location>
    <ligand>
        <name>Zn(2+)</name>
        <dbReference type="ChEBI" id="CHEBI:29105"/>
        <label>1</label>
    </ligand>
</feature>
<dbReference type="Pfam" id="PF01546">
    <property type="entry name" value="Peptidase_M20"/>
    <property type="match status" value="1"/>
</dbReference>
<dbReference type="InterPro" id="IPR010158">
    <property type="entry name" value="Amidase_Cbmase"/>
</dbReference>
<dbReference type="Pfam" id="PF07687">
    <property type="entry name" value="M20_dimer"/>
    <property type="match status" value="1"/>
</dbReference>
<sequence length="416" mass="44846">MPHNLQQATIIQQRINELASISETPGVITRTYGTDAFIKGRTLVAQWMQEAGLQTHIDHIGNVRGRLASAKAGAKTLVIASHIDTVVNAGKFDGPLGVLMGINLVEQLVKQNTRLPFHLELIAFCDEEGCRFHTTYLGSKVVAGQFDNSLLTKQDNAGAKLYDVIQAMGGDPTLLPQDAIPMGNWLGYFEIHIEQGPVLFEKNIPVGIVTAIAGQKRIAITFRGEAGHAGTVPMQMRNDALCAAAEFILEAERFASSHMQQVLATVGTLQIAHAASNVIPGEVSCTLDLRSANQAVLTSCFIYLEQLGEAICKRRNIAFTWEPVQETNPVKADANLNRLLTQSVQQAGYEAINLVSGAGHDAVAVAPVSPVAMLFVRCFKGISHNPLENVELNDIAAAVEVSANFIQSLIKKHNAG</sequence>
<feature type="binding site" evidence="8">
    <location>
        <position position="217"/>
    </location>
    <ligand>
        <name>allantoate</name>
        <dbReference type="ChEBI" id="CHEBI:17536"/>
    </ligand>
</feature>
<dbReference type="Gene3D" id="3.40.630.10">
    <property type="entry name" value="Zn peptidases"/>
    <property type="match status" value="1"/>
</dbReference>
<evidence type="ECO:0000313" key="11">
    <source>
        <dbReference type="Proteomes" id="UP000192796"/>
    </source>
</evidence>
<evidence type="ECO:0000256" key="1">
    <source>
        <dbReference type="ARBA" id="ARBA00001936"/>
    </source>
</evidence>